<feature type="chain" id="PRO_5047126059" description="DUF3455 domain-containing protein" evidence="2">
    <location>
        <begin position="19"/>
        <end position="186"/>
    </location>
</feature>
<evidence type="ECO:0008006" key="5">
    <source>
        <dbReference type="Google" id="ProtNLM"/>
    </source>
</evidence>
<feature type="region of interest" description="Disordered" evidence="1">
    <location>
        <begin position="105"/>
        <end position="127"/>
    </location>
</feature>
<dbReference type="PANTHER" id="PTHR35567:SF1">
    <property type="entry name" value="CONSERVED FUNGAL PROTEIN (AFU_ORTHOLOGUE AFUA_1G14230)"/>
    <property type="match status" value="1"/>
</dbReference>
<evidence type="ECO:0000313" key="3">
    <source>
        <dbReference type="EMBL" id="GIE22502.1"/>
    </source>
</evidence>
<keyword evidence="2" id="KW-0732">Signal</keyword>
<proteinExistence type="predicted"/>
<dbReference type="InterPro" id="IPR021851">
    <property type="entry name" value="DUF3455"/>
</dbReference>
<accession>A0ABQ3ZV70</accession>
<evidence type="ECO:0000256" key="2">
    <source>
        <dbReference type="SAM" id="SignalP"/>
    </source>
</evidence>
<dbReference type="Pfam" id="PF11937">
    <property type="entry name" value="DUF3455"/>
    <property type="match status" value="1"/>
</dbReference>
<sequence>MGATALALAGITTGVSFAGETPAPQPATKLSAADSFLGGPPPVPAGLVPPPGNTLTAVFKAKGVQIYGCATGAWTLTEPAATLAGLNLKPVRPATALHFRGPSWESDEDGTLVEGKTPVSAPSDTPGSIPQLLVTAATTRGTGVFGGVTYIQRLGTVGGVAPATTCVPGDTTAVKYQAVYRFFKKS</sequence>
<keyword evidence="4" id="KW-1185">Reference proteome</keyword>
<evidence type="ECO:0000256" key="1">
    <source>
        <dbReference type="SAM" id="MobiDB-lite"/>
    </source>
</evidence>
<protein>
    <recommendedName>
        <fullName evidence="5">DUF3455 domain-containing protein</fullName>
    </recommendedName>
</protein>
<organism evidence="3 4">
    <name type="scientific">Winogradskya humida</name>
    <dbReference type="NCBI Taxonomy" id="113566"/>
    <lineage>
        <taxon>Bacteria</taxon>
        <taxon>Bacillati</taxon>
        <taxon>Actinomycetota</taxon>
        <taxon>Actinomycetes</taxon>
        <taxon>Micromonosporales</taxon>
        <taxon>Micromonosporaceae</taxon>
        <taxon>Winogradskya</taxon>
    </lineage>
</organism>
<feature type="signal peptide" evidence="2">
    <location>
        <begin position="1"/>
        <end position="18"/>
    </location>
</feature>
<dbReference type="Proteomes" id="UP000603200">
    <property type="component" value="Unassembled WGS sequence"/>
</dbReference>
<gene>
    <name evidence="3" type="ORF">Ahu01nite_056040</name>
</gene>
<reference evidence="3 4" key="1">
    <citation type="submission" date="2021-01" db="EMBL/GenBank/DDBJ databases">
        <title>Whole genome shotgun sequence of Actinoplanes humidus NBRC 14915.</title>
        <authorList>
            <person name="Komaki H."/>
            <person name="Tamura T."/>
        </authorList>
    </citation>
    <scope>NUCLEOTIDE SEQUENCE [LARGE SCALE GENOMIC DNA]</scope>
    <source>
        <strain evidence="3 4">NBRC 14915</strain>
    </source>
</reference>
<name>A0ABQ3ZV70_9ACTN</name>
<comment type="caution">
    <text evidence="3">The sequence shown here is derived from an EMBL/GenBank/DDBJ whole genome shotgun (WGS) entry which is preliminary data.</text>
</comment>
<dbReference type="PANTHER" id="PTHR35567">
    <property type="entry name" value="MALATE DEHYDROGENASE (AFU_ORTHOLOGUE AFUA_2G13800)"/>
    <property type="match status" value="1"/>
</dbReference>
<dbReference type="EMBL" id="BOMN01000078">
    <property type="protein sequence ID" value="GIE22502.1"/>
    <property type="molecule type" value="Genomic_DNA"/>
</dbReference>
<evidence type="ECO:0000313" key="4">
    <source>
        <dbReference type="Proteomes" id="UP000603200"/>
    </source>
</evidence>